<comment type="subcellular location">
    <subcellularLocation>
        <location evidence="3">Cytoplasm</location>
    </subcellularLocation>
</comment>
<dbReference type="Proteomes" id="UP000789803">
    <property type="component" value="Unassembled WGS sequence"/>
</dbReference>
<evidence type="ECO:0000256" key="3">
    <source>
        <dbReference type="HAMAP-Rule" id="MF_00187"/>
    </source>
</evidence>
<comment type="caution">
    <text evidence="4">The sequence shown here is derived from an EMBL/GenBank/DDBJ whole genome shotgun (WGS) entry which is preliminary data.</text>
</comment>
<comment type="similarity">
    <text evidence="3">Belongs to the FdhD family.</text>
</comment>
<dbReference type="PANTHER" id="PTHR30592">
    <property type="entry name" value="FORMATE DEHYDROGENASE"/>
    <property type="match status" value="1"/>
</dbReference>
<evidence type="ECO:0000256" key="1">
    <source>
        <dbReference type="ARBA" id="ARBA00022490"/>
    </source>
</evidence>
<keyword evidence="2 3" id="KW-0501">Molybdenum cofactor biosynthesis</keyword>
<evidence type="ECO:0000313" key="4">
    <source>
        <dbReference type="EMBL" id="CAD7287838.1"/>
    </source>
</evidence>
<protein>
    <recommendedName>
        <fullName evidence="3">Sulfur carrier protein FdhD</fullName>
    </recommendedName>
</protein>
<dbReference type="Gene3D" id="3.40.140.10">
    <property type="entry name" value="Cytidine Deaminase, domain 2"/>
    <property type="match status" value="1"/>
</dbReference>
<accession>A0ABN7K5P1</accession>
<keyword evidence="5" id="KW-1185">Reference proteome</keyword>
<dbReference type="InterPro" id="IPR003786">
    <property type="entry name" value="FdhD"/>
</dbReference>
<dbReference type="RefSeq" id="WP_229932535.1">
    <property type="nucleotide sequence ID" value="NZ_CAJHOF010000005.1"/>
</dbReference>
<comment type="function">
    <text evidence="3">Required for formate dehydrogenase (FDH) activity. Acts as a sulfur carrier protein that transfers sulfur from IscS to the molybdenum cofactor prior to its insertion into FDH.</text>
</comment>
<sequence length="259" mass="28481">MQPIFTTQITKYKADENFAIDDILVREIKLEILLNDVKIGAMMATPTDLTELAIGYLLSENIITNPKDILDALFDEKTLSVKIIAKANQKALNNLNSEGIIISGCGRSVTANIDLQSLDAKKIQSDMKFQRREISKQMSEFYTQCDLYEKTGCVHTAKLFIGDKFYIGEDIAQHNTIDKAIGKAVLGGADLNSGFLMVSGRLSSEMVVKAVMNSIPLLVSRTAPTSLGVLIARKFNLTLCGFARGENLNVYSGAERIYA</sequence>
<dbReference type="SUPFAM" id="SSF53927">
    <property type="entry name" value="Cytidine deaminase-like"/>
    <property type="match status" value="1"/>
</dbReference>
<organism evidence="4 5">
    <name type="scientific">Campylobacter majalis</name>
    <dbReference type="NCBI Taxonomy" id="2790656"/>
    <lineage>
        <taxon>Bacteria</taxon>
        <taxon>Pseudomonadati</taxon>
        <taxon>Campylobacterota</taxon>
        <taxon>Epsilonproteobacteria</taxon>
        <taxon>Campylobacterales</taxon>
        <taxon>Campylobacteraceae</taxon>
        <taxon>Campylobacter</taxon>
    </lineage>
</organism>
<name>A0ABN7K5P1_9BACT</name>
<dbReference type="NCBIfam" id="TIGR00129">
    <property type="entry name" value="fdhD_narQ"/>
    <property type="match status" value="1"/>
</dbReference>
<gene>
    <name evidence="3 4" type="primary">fdhD</name>
    <name evidence="4" type="ORF">LMG7974_00726</name>
</gene>
<reference evidence="4 5" key="1">
    <citation type="submission" date="2020-11" db="EMBL/GenBank/DDBJ databases">
        <authorList>
            <person name="Peeters C."/>
        </authorList>
    </citation>
    <scope>NUCLEOTIDE SEQUENCE [LARGE SCALE GENOMIC DNA]</scope>
    <source>
        <strain evidence="4 5">LMG 7974</strain>
    </source>
</reference>
<dbReference type="EMBL" id="CAJHOF010000005">
    <property type="protein sequence ID" value="CAD7287838.1"/>
    <property type="molecule type" value="Genomic_DNA"/>
</dbReference>
<dbReference type="PIRSF" id="PIRSF015626">
    <property type="entry name" value="FdhD"/>
    <property type="match status" value="1"/>
</dbReference>
<dbReference type="PANTHER" id="PTHR30592:SF1">
    <property type="entry name" value="SULFUR CARRIER PROTEIN FDHD"/>
    <property type="match status" value="1"/>
</dbReference>
<proteinExistence type="inferred from homology"/>
<comment type="caution">
    <text evidence="3">Lacks conserved residue(s) required for the propagation of feature annotation.</text>
</comment>
<dbReference type="Pfam" id="PF02634">
    <property type="entry name" value="FdhD-NarQ"/>
    <property type="match status" value="1"/>
</dbReference>
<feature type="active site" description="Cysteine persulfide intermediate" evidence="3">
    <location>
        <position position="105"/>
    </location>
</feature>
<evidence type="ECO:0000256" key="2">
    <source>
        <dbReference type="ARBA" id="ARBA00023150"/>
    </source>
</evidence>
<dbReference type="Gene3D" id="3.10.20.10">
    <property type="match status" value="1"/>
</dbReference>
<dbReference type="InterPro" id="IPR016193">
    <property type="entry name" value="Cytidine_deaminase-like"/>
</dbReference>
<keyword evidence="1 3" id="KW-0963">Cytoplasm</keyword>
<evidence type="ECO:0000313" key="5">
    <source>
        <dbReference type="Proteomes" id="UP000789803"/>
    </source>
</evidence>
<dbReference type="HAMAP" id="MF_00187">
    <property type="entry name" value="FdhD"/>
    <property type="match status" value="1"/>
</dbReference>
<dbReference type="NCBIfam" id="NF001943">
    <property type="entry name" value="PRK00724.1-2"/>
    <property type="match status" value="1"/>
</dbReference>